<reference evidence="3" key="1">
    <citation type="submission" date="2024-02" db="EMBL/GenBank/DDBJ databases">
        <title>Genome sequences of strain Gemmobacter sp. JM10B15.</title>
        <authorList>
            <person name="Zhang M."/>
        </authorList>
    </citation>
    <scope>NUCLEOTIDE SEQUENCE</scope>
    <source>
        <strain evidence="3">JM10B15</strain>
    </source>
</reference>
<dbReference type="InterPro" id="IPR036390">
    <property type="entry name" value="WH_DNA-bd_sf"/>
</dbReference>
<dbReference type="EMBL" id="JBALHR010000020">
    <property type="protein sequence ID" value="MEH7830290.1"/>
    <property type="molecule type" value="Genomic_DNA"/>
</dbReference>
<gene>
    <name evidence="3" type="ORF">V6590_19240</name>
</gene>
<dbReference type="InterPro" id="IPR013225">
    <property type="entry name" value="PaaX_C"/>
</dbReference>
<dbReference type="SUPFAM" id="SSF46785">
    <property type="entry name" value="Winged helix' DNA-binding domain"/>
    <property type="match status" value="1"/>
</dbReference>
<sequence length="273" mass="29433">MLDGLDLRAAAFIVTLYGDVVVPRGGVLWTGTLIEFCARLGINESLVRTAVSRLVAARQLTGERQGRRSYYRLDASARAEFDQAAGLLYGPDLPVQGWQILHAPGLTEDQGRKLRMGHMGGPVFIRPDRGQPVPEGAMMLRAGDPPDPSALAGFWDLSALQERYAAMLARFAPLIRLLADAPLALSDADALAARVVLVHVWRQVLLRDPRLPQAALPAGWQGHAARALFGRLYLHLTPAAERHIAARFEGEDGALPATTPACAARHAGLIGAH</sequence>
<dbReference type="Pfam" id="PF07848">
    <property type="entry name" value="PaaX"/>
    <property type="match status" value="1"/>
</dbReference>
<evidence type="ECO:0000259" key="1">
    <source>
        <dbReference type="Pfam" id="PF07848"/>
    </source>
</evidence>
<dbReference type="InterPro" id="IPR012906">
    <property type="entry name" value="PaaX-like_N"/>
</dbReference>
<organism evidence="3 4">
    <name type="scientific">Gemmobacter denitrificans</name>
    <dbReference type="NCBI Taxonomy" id="3123040"/>
    <lineage>
        <taxon>Bacteria</taxon>
        <taxon>Pseudomonadati</taxon>
        <taxon>Pseudomonadota</taxon>
        <taxon>Alphaproteobacteria</taxon>
        <taxon>Rhodobacterales</taxon>
        <taxon>Paracoccaceae</taxon>
        <taxon>Gemmobacter</taxon>
    </lineage>
</organism>
<feature type="domain" description="Transcriptional repressor PaaX-like N-terminal" evidence="1">
    <location>
        <begin position="8"/>
        <end position="74"/>
    </location>
</feature>
<evidence type="ECO:0000259" key="2">
    <source>
        <dbReference type="Pfam" id="PF08223"/>
    </source>
</evidence>
<dbReference type="RefSeq" id="WP_335425328.1">
    <property type="nucleotide sequence ID" value="NZ_JBALHR010000020.1"/>
</dbReference>
<accession>A0ABU8C142</accession>
<comment type="caution">
    <text evidence="3">The sequence shown here is derived from an EMBL/GenBank/DDBJ whole genome shotgun (WGS) entry which is preliminary data.</text>
</comment>
<evidence type="ECO:0000313" key="4">
    <source>
        <dbReference type="Proteomes" id="UP001431963"/>
    </source>
</evidence>
<dbReference type="Pfam" id="PF08223">
    <property type="entry name" value="PaaX_C"/>
    <property type="match status" value="1"/>
</dbReference>
<dbReference type="InterPro" id="IPR036388">
    <property type="entry name" value="WH-like_DNA-bd_sf"/>
</dbReference>
<dbReference type="PANTHER" id="PTHR30319:SF1">
    <property type="entry name" value="TRANSCRIPTIONAL REPRESSOR PAAX"/>
    <property type="match status" value="1"/>
</dbReference>
<feature type="domain" description="Transcriptional repressor PaaX-like C-terminal" evidence="2">
    <location>
        <begin position="155"/>
        <end position="245"/>
    </location>
</feature>
<proteinExistence type="predicted"/>
<keyword evidence="4" id="KW-1185">Reference proteome</keyword>
<name>A0ABU8C142_9RHOB</name>
<evidence type="ECO:0000313" key="3">
    <source>
        <dbReference type="EMBL" id="MEH7830290.1"/>
    </source>
</evidence>
<protein>
    <submittedName>
        <fullName evidence="3">PaaX family transcriptional regulator C-terminal domain-containing protein</fullName>
    </submittedName>
</protein>
<dbReference type="PIRSF" id="PIRSF020623">
    <property type="entry name" value="PaaX"/>
    <property type="match status" value="1"/>
</dbReference>
<dbReference type="InterPro" id="IPR011965">
    <property type="entry name" value="PaaX_trns_reg"/>
</dbReference>
<dbReference type="Proteomes" id="UP001431963">
    <property type="component" value="Unassembled WGS sequence"/>
</dbReference>
<dbReference type="Gene3D" id="1.20.58.1460">
    <property type="match status" value="1"/>
</dbReference>
<dbReference type="Gene3D" id="1.10.10.10">
    <property type="entry name" value="Winged helix-like DNA-binding domain superfamily/Winged helix DNA-binding domain"/>
    <property type="match status" value="1"/>
</dbReference>
<dbReference type="PANTHER" id="PTHR30319">
    <property type="entry name" value="PHENYLACETIC ACID REGULATOR-RELATED TRANSCRIPTIONAL REPRESSOR"/>
    <property type="match status" value="1"/>
</dbReference>